<dbReference type="CDD" id="cd00006">
    <property type="entry name" value="PTS_IIA_man"/>
    <property type="match status" value="1"/>
</dbReference>
<evidence type="ECO:0000313" key="10">
    <source>
        <dbReference type="Proteomes" id="UP000290567"/>
    </source>
</evidence>
<keyword evidence="5" id="KW-0808">Transferase</keyword>
<organism evidence="9 10">
    <name type="scientific">Enterococcus florum</name>
    <dbReference type="NCBI Taxonomy" id="2480627"/>
    <lineage>
        <taxon>Bacteria</taxon>
        <taxon>Bacillati</taxon>
        <taxon>Bacillota</taxon>
        <taxon>Bacilli</taxon>
        <taxon>Lactobacillales</taxon>
        <taxon>Enterococcaceae</taxon>
        <taxon>Enterococcus</taxon>
    </lineage>
</organism>
<dbReference type="PROSITE" id="PS51096">
    <property type="entry name" value="PTS_EIIA_TYPE_4"/>
    <property type="match status" value="1"/>
</dbReference>
<dbReference type="Pfam" id="PF03610">
    <property type="entry name" value="EIIA-man"/>
    <property type="match status" value="1"/>
</dbReference>
<keyword evidence="10" id="KW-1185">Reference proteome</keyword>
<evidence type="ECO:0000256" key="5">
    <source>
        <dbReference type="ARBA" id="ARBA00022679"/>
    </source>
</evidence>
<evidence type="ECO:0000256" key="6">
    <source>
        <dbReference type="ARBA" id="ARBA00022683"/>
    </source>
</evidence>
<dbReference type="InterPro" id="IPR004701">
    <property type="entry name" value="PTS_EIIA_man-typ"/>
</dbReference>
<reference evidence="10" key="1">
    <citation type="submission" date="2019-02" db="EMBL/GenBank/DDBJ databases">
        <title>Draft genome sequence of Enterococcus sp. Gos25-1.</title>
        <authorList>
            <person name="Tanaka N."/>
            <person name="Shiwa Y."/>
            <person name="Fujita N."/>
        </authorList>
    </citation>
    <scope>NUCLEOTIDE SEQUENCE [LARGE SCALE GENOMIC DNA]</scope>
    <source>
        <strain evidence="10">Gos25-1</strain>
    </source>
</reference>
<dbReference type="PANTHER" id="PTHR33799">
    <property type="entry name" value="PTS PERMEASE-RELATED-RELATED"/>
    <property type="match status" value="1"/>
</dbReference>
<dbReference type="GO" id="GO:0009401">
    <property type="term" value="P:phosphoenolpyruvate-dependent sugar phosphotransferase system"/>
    <property type="evidence" value="ECO:0007669"/>
    <property type="project" value="UniProtKB-KW"/>
</dbReference>
<evidence type="ECO:0000256" key="4">
    <source>
        <dbReference type="ARBA" id="ARBA00022597"/>
    </source>
</evidence>
<dbReference type="Gene3D" id="3.40.50.510">
    <property type="entry name" value="Phosphotransferase system, mannose-type IIA component"/>
    <property type="match status" value="1"/>
</dbReference>
<sequence>MARKIILASHGKFASGILSSLQLICGGDTSITALDCYLEETFDLTKEVQEIVKIHAADDLIVVTDLFGGSVNNEFLHYIRYPNFYLVAGLNLPFLIGLTTRMTSLNTTAGIIQEALEEAKESIQFCNEAVKKELAEEEF</sequence>
<dbReference type="EMBL" id="BJCC01000015">
    <property type="protein sequence ID" value="GCF94109.1"/>
    <property type="molecule type" value="Genomic_DNA"/>
</dbReference>
<keyword evidence="4" id="KW-0762">Sugar transport</keyword>
<dbReference type="InterPro" id="IPR033887">
    <property type="entry name" value="PTS_IIA_man"/>
</dbReference>
<evidence type="ECO:0000256" key="1">
    <source>
        <dbReference type="ARBA" id="ARBA00004496"/>
    </source>
</evidence>
<dbReference type="AlphaFoldDB" id="A0A4V0WPJ8"/>
<protein>
    <submittedName>
        <fullName evidence="9">PTS mannose transporter subunit IIA</fullName>
    </submittedName>
</protein>
<name>A0A4V0WPJ8_9ENTE</name>
<dbReference type="Proteomes" id="UP000290567">
    <property type="component" value="Unassembled WGS sequence"/>
</dbReference>
<dbReference type="GO" id="GO:0016020">
    <property type="term" value="C:membrane"/>
    <property type="evidence" value="ECO:0007669"/>
    <property type="project" value="InterPro"/>
</dbReference>
<dbReference type="GO" id="GO:0005737">
    <property type="term" value="C:cytoplasm"/>
    <property type="evidence" value="ECO:0007669"/>
    <property type="project" value="UniProtKB-SubCell"/>
</dbReference>
<evidence type="ECO:0000256" key="3">
    <source>
        <dbReference type="ARBA" id="ARBA00022490"/>
    </source>
</evidence>
<keyword evidence="3" id="KW-0963">Cytoplasm</keyword>
<gene>
    <name evidence="9" type="ORF">NRIC_20000</name>
</gene>
<feature type="domain" description="PTS EIIA type-4" evidence="8">
    <location>
        <begin position="2"/>
        <end position="123"/>
    </location>
</feature>
<dbReference type="RefSeq" id="WP_146622551.1">
    <property type="nucleotide sequence ID" value="NZ_BJCC01000015.1"/>
</dbReference>
<dbReference type="SUPFAM" id="SSF53062">
    <property type="entry name" value="PTS system fructose IIA component-like"/>
    <property type="match status" value="1"/>
</dbReference>
<dbReference type="OrthoDB" id="6578004at2"/>
<dbReference type="GO" id="GO:0016301">
    <property type="term" value="F:kinase activity"/>
    <property type="evidence" value="ECO:0007669"/>
    <property type="project" value="UniProtKB-KW"/>
</dbReference>
<accession>A0A4V0WPJ8</accession>
<evidence type="ECO:0000313" key="9">
    <source>
        <dbReference type="EMBL" id="GCF94109.1"/>
    </source>
</evidence>
<keyword evidence="2" id="KW-0813">Transport</keyword>
<comment type="subcellular location">
    <subcellularLocation>
        <location evidence="1">Cytoplasm</location>
    </subcellularLocation>
</comment>
<dbReference type="InterPro" id="IPR051471">
    <property type="entry name" value="Bacterial_PTS_sugar_comp"/>
</dbReference>
<comment type="caution">
    <text evidence="9">The sequence shown here is derived from an EMBL/GenBank/DDBJ whole genome shotgun (WGS) entry which is preliminary data.</text>
</comment>
<evidence type="ECO:0000256" key="7">
    <source>
        <dbReference type="ARBA" id="ARBA00022777"/>
    </source>
</evidence>
<keyword evidence="7" id="KW-0418">Kinase</keyword>
<evidence type="ECO:0000256" key="2">
    <source>
        <dbReference type="ARBA" id="ARBA00022448"/>
    </source>
</evidence>
<keyword evidence="6" id="KW-0598">Phosphotransferase system</keyword>
<proteinExistence type="predicted"/>
<dbReference type="PANTHER" id="PTHR33799:SF1">
    <property type="entry name" value="PTS SYSTEM MANNOSE-SPECIFIC EIIAB COMPONENT-RELATED"/>
    <property type="match status" value="1"/>
</dbReference>
<dbReference type="InterPro" id="IPR036662">
    <property type="entry name" value="PTS_EIIA_man-typ_sf"/>
</dbReference>
<evidence type="ECO:0000259" key="8">
    <source>
        <dbReference type="PROSITE" id="PS51096"/>
    </source>
</evidence>